<organism evidence="1 2">
    <name type="scientific">Tetrahymena thermophila (strain SB210)</name>
    <dbReference type="NCBI Taxonomy" id="312017"/>
    <lineage>
        <taxon>Eukaryota</taxon>
        <taxon>Sar</taxon>
        <taxon>Alveolata</taxon>
        <taxon>Ciliophora</taxon>
        <taxon>Intramacronucleata</taxon>
        <taxon>Oligohymenophorea</taxon>
        <taxon>Hymenostomatida</taxon>
        <taxon>Tetrahymenina</taxon>
        <taxon>Tetrahymenidae</taxon>
        <taxon>Tetrahymena</taxon>
    </lineage>
</organism>
<feature type="non-terminal residue" evidence="1">
    <location>
        <position position="1"/>
    </location>
</feature>
<dbReference type="EMBL" id="GG663300">
    <property type="protein sequence ID" value="EAR80654.2"/>
    <property type="molecule type" value="Genomic_DNA"/>
</dbReference>
<dbReference type="SUPFAM" id="SSF52047">
    <property type="entry name" value="RNI-like"/>
    <property type="match status" value="1"/>
</dbReference>
<dbReference type="HOGENOM" id="CLU_165118_0_0_1"/>
<dbReference type="RefSeq" id="XP_001028317.2">
    <property type="nucleotide sequence ID" value="XM_001028317.2"/>
</dbReference>
<dbReference type="InterPro" id="IPR001611">
    <property type="entry name" value="Leu-rich_rpt"/>
</dbReference>
<accession>Q224D8</accession>
<keyword evidence="1" id="KW-0418">Kinase</keyword>
<dbReference type="InterPro" id="IPR032675">
    <property type="entry name" value="LRR_dom_sf"/>
</dbReference>
<keyword evidence="2" id="KW-1185">Reference proteome</keyword>
<reference evidence="2" key="1">
    <citation type="journal article" date="2006" name="PLoS Biol.">
        <title>Macronuclear genome sequence of the ciliate Tetrahymena thermophila, a model eukaryote.</title>
        <authorList>
            <person name="Eisen J.A."/>
            <person name="Coyne R.S."/>
            <person name="Wu M."/>
            <person name="Wu D."/>
            <person name="Thiagarajan M."/>
            <person name="Wortman J.R."/>
            <person name="Badger J.H."/>
            <person name="Ren Q."/>
            <person name="Amedeo P."/>
            <person name="Jones K.M."/>
            <person name="Tallon L.J."/>
            <person name="Delcher A.L."/>
            <person name="Salzberg S.L."/>
            <person name="Silva J.C."/>
            <person name="Haas B.J."/>
            <person name="Majoros W.H."/>
            <person name="Farzad M."/>
            <person name="Carlton J.M."/>
            <person name="Smith R.K. Jr."/>
            <person name="Garg J."/>
            <person name="Pearlman R.E."/>
            <person name="Karrer K.M."/>
            <person name="Sun L."/>
            <person name="Manning G."/>
            <person name="Elde N.C."/>
            <person name="Turkewitz A.P."/>
            <person name="Asai D.J."/>
            <person name="Wilkes D.E."/>
            <person name="Wang Y."/>
            <person name="Cai H."/>
            <person name="Collins K."/>
            <person name="Stewart B.A."/>
            <person name="Lee S.R."/>
            <person name="Wilamowska K."/>
            <person name="Weinberg Z."/>
            <person name="Ruzzo W.L."/>
            <person name="Wloga D."/>
            <person name="Gaertig J."/>
            <person name="Frankel J."/>
            <person name="Tsao C.-C."/>
            <person name="Gorovsky M.A."/>
            <person name="Keeling P.J."/>
            <person name="Waller R.F."/>
            <person name="Patron N.J."/>
            <person name="Cherry J.M."/>
            <person name="Stover N.A."/>
            <person name="Krieger C.J."/>
            <person name="del Toro C."/>
            <person name="Ryder H.F."/>
            <person name="Williamson S.C."/>
            <person name="Barbeau R.A."/>
            <person name="Hamilton E.P."/>
            <person name="Orias E."/>
        </authorList>
    </citation>
    <scope>NUCLEOTIDE SEQUENCE [LARGE SCALE GENOMIC DNA]</scope>
    <source>
        <strain evidence="2">SB210</strain>
    </source>
</reference>
<dbReference type="OrthoDB" id="20811at2759"/>
<evidence type="ECO:0000313" key="2">
    <source>
        <dbReference type="Proteomes" id="UP000009168"/>
    </source>
</evidence>
<keyword evidence="1" id="KW-0808">Transferase</keyword>
<dbReference type="KEGG" id="tet:TTHERM_02522180"/>
<dbReference type="Pfam" id="PF13516">
    <property type="entry name" value="LRR_6"/>
    <property type="match status" value="1"/>
</dbReference>
<gene>
    <name evidence="1" type="ORF">TTHERM_02522180</name>
</gene>
<evidence type="ECO:0000313" key="1">
    <source>
        <dbReference type="EMBL" id="EAR80654.2"/>
    </source>
</evidence>
<protein>
    <submittedName>
        <fullName evidence="1">Kinase domain protein</fullName>
    </submittedName>
</protein>
<dbReference type="Proteomes" id="UP000009168">
    <property type="component" value="Unassembled WGS sequence"/>
</dbReference>
<dbReference type="GeneID" id="7901710"/>
<proteinExistence type="predicted"/>
<name>Q224D8_TETTS</name>
<dbReference type="Gene3D" id="3.80.10.10">
    <property type="entry name" value="Ribonuclease Inhibitor"/>
    <property type="match status" value="1"/>
</dbReference>
<dbReference type="GO" id="GO:0016301">
    <property type="term" value="F:kinase activity"/>
    <property type="evidence" value="ECO:0007669"/>
    <property type="project" value="UniProtKB-KW"/>
</dbReference>
<dbReference type="AlphaFoldDB" id="Q224D8"/>
<sequence>GNEIGAEGAKHIAMSLEKCQNITSLNLNLEDNNIGAEGAKHIAMSLEKCQNITSLNLNLWQF</sequence>
<dbReference type="InParanoid" id="Q224D8"/>
<feature type="non-terminal residue" evidence="1">
    <location>
        <position position="62"/>
    </location>
</feature>